<dbReference type="GO" id="GO:0000460">
    <property type="term" value="P:maturation of 5.8S rRNA"/>
    <property type="evidence" value="ECO:0007669"/>
    <property type="project" value="TreeGrafter"/>
</dbReference>
<name>A0A6A7G7T7_9CRUS</name>
<organism evidence="7">
    <name type="scientific">Hirondellea gigas</name>
    <dbReference type="NCBI Taxonomy" id="1518452"/>
    <lineage>
        <taxon>Eukaryota</taxon>
        <taxon>Metazoa</taxon>
        <taxon>Ecdysozoa</taxon>
        <taxon>Arthropoda</taxon>
        <taxon>Crustacea</taxon>
        <taxon>Multicrustacea</taxon>
        <taxon>Malacostraca</taxon>
        <taxon>Eumalacostraca</taxon>
        <taxon>Peracarida</taxon>
        <taxon>Amphipoda</taxon>
        <taxon>Amphilochidea</taxon>
        <taxon>Lysianassida</taxon>
        <taxon>Lysianassidira</taxon>
        <taxon>Lysianassoidea</taxon>
        <taxon>Lysianassidae</taxon>
        <taxon>Hirondellea</taxon>
    </lineage>
</organism>
<protein>
    <recommendedName>
        <fullName evidence="4">Protein MAK16 homolog</fullName>
    </recommendedName>
</protein>
<dbReference type="Pfam" id="PF01778">
    <property type="entry name" value="Ribosomal_L28e"/>
    <property type="match status" value="1"/>
</dbReference>
<reference evidence="7" key="1">
    <citation type="submission" date="2017-11" db="EMBL/GenBank/DDBJ databases">
        <title>The sensing device of the deep-sea amphipod.</title>
        <authorList>
            <person name="Kobayashi H."/>
            <person name="Nagahama T."/>
            <person name="Arai W."/>
            <person name="Sasagawa Y."/>
            <person name="Umeda M."/>
            <person name="Hayashi T."/>
            <person name="Nikaido I."/>
            <person name="Watanabe H."/>
            <person name="Oguri K."/>
            <person name="Kitazato H."/>
            <person name="Fujioka K."/>
            <person name="Kido Y."/>
            <person name="Takami H."/>
        </authorList>
    </citation>
    <scope>NUCLEOTIDE SEQUENCE</scope>
    <source>
        <tissue evidence="7">Whole body</tissue>
    </source>
</reference>
<evidence type="ECO:0000256" key="5">
    <source>
        <dbReference type="SAM" id="MobiDB-lite"/>
    </source>
</evidence>
<keyword evidence="3 4" id="KW-0539">Nucleus</keyword>
<feature type="domain" description="Ribosomal eL28/Mak16" evidence="6">
    <location>
        <begin position="6"/>
        <end position="119"/>
    </location>
</feature>
<evidence type="ECO:0000313" key="7">
    <source>
        <dbReference type="EMBL" id="LAC26272.1"/>
    </source>
</evidence>
<dbReference type="GO" id="GO:0005730">
    <property type="term" value="C:nucleolus"/>
    <property type="evidence" value="ECO:0007669"/>
    <property type="project" value="UniProtKB-UniRule"/>
</dbReference>
<accession>A0A6A7G7T7</accession>
<evidence type="ECO:0000259" key="6">
    <source>
        <dbReference type="Pfam" id="PF01778"/>
    </source>
</evidence>
<dbReference type="PANTHER" id="PTHR23405:SF4">
    <property type="entry name" value="PROTEIN MAK16 HOMOLOG"/>
    <property type="match status" value="1"/>
</dbReference>
<comment type="subcellular location">
    <subcellularLocation>
        <location evidence="1">Nucleus</location>
    </subcellularLocation>
</comment>
<dbReference type="EMBL" id="IACT01007153">
    <property type="protein sequence ID" value="LAC26272.1"/>
    <property type="molecule type" value="mRNA"/>
</dbReference>
<evidence type="ECO:0000256" key="3">
    <source>
        <dbReference type="ARBA" id="ARBA00023242"/>
    </source>
</evidence>
<dbReference type="PIRSF" id="PIRSF003352">
    <property type="entry name" value="MAK16"/>
    <property type="match status" value="1"/>
</dbReference>
<evidence type="ECO:0000256" key="2">
    <source>
        <dbReference type="ARBA" id="ARBA00005514"/>
    </source>
</evidence>
<feature type="compositionally biased region" description="Acidic residues" evidence="5">
    <location>
        <begin position="256"/>
        <end position="269"/>
    </location>
</feature>
<dbReference type="Pfam" id="PF04874">
    <property type="entry name" value="Mak16"/>
    <property type="match status" value="1"/>
</dbReference>
<dbReference type="InterPro" id="IPR029004">
    <property type="entry name" value="Ribosomal_eL28/Mak16"/>
</dbReference>
<dbReference type="GO" id="GO:0030687">
    <property type="term" value="C:preribosome, large subunit precursor"/>
    <property type="evidence" value="ECO:0007669"/>
    <property type="project" value="TreeGrafter"/>
</dbReference>
<dbReference type="Gene3D" id="3.30.390.110">
    <property type="match status" value="1"/>
</dbReference>
<proteinExistence type="evidence at transcript level"/>
<dbReference type="FunFam" id="3.30.390.110:FF:000001">
    <property type="entry name" value="Protein MAK16 homolog"/>
    <property type="match status" value="1"/>
</dbReference>
<dbReference type="InterPro" id="IPR006958">
    <property type="entry name" value="Mak16"/>
</dbReference>
<evidence type="ECO:0000256" key="4">
    <source>
        <dbReference type="PIRNR" id="PIRNR003352"/>
    </source>
</evidence>
<sequence>MQHDEVIWQVINQGHCSFKSKQIGGKTFCRNGYNVTGLCNRSSCPLANSRYATIVERQGKVYLYMKTIERAHSPKNLWERIKLPKNYAEALKLIDEHLIYWPNFLRHKCKQRLTKITQYLIRMRKLKLKTRPITVRINKKVERRERKREEKAKVAAKLTASIKKELIDRLHSNNFGGIVNVPMKMYEDILDVNEDKESEDDEEESEEEFEGEIEYVEDSDIESEDDIEEVEFEYEYERENSGFSSQQRTKKRQLEDDSESEIDEMESETSIDQSKRRNITIGYDNS</sequence>
<comment type="similarity">
    <text evidence="2 4">Belongs to the MAK16 family.</text>
</comment>
<feature type="compositionally biased region" description="Acidic residues" evidence="5">
    <location>
        <begin position="194"/>
        <end position="234"/>
    </location>
</feature>
<dbReference type="PANTHER" id="PTHR23405">
    <property type="entry name" value="MAINTENANCE OF KILLER 16 MAK16 PROTEIN-RELATED"/>
    <property type="match status" value="1"/>
</dbReference>
<dbReference type="GO" id="GO:0000470">
    <property type="term" value="P:maturation of LSU-rRNA"/>
    <property type="evidence" value="ECO:0007669"/>
    <property type="project" value="TreeGrafter"/>
</dbReference>
<evidence type="ECO:0000256" key="1">
    <source>
        <dbReference type="ARBA" id="ARBA00004123"/>
    </source>
</evidence>
<feature type="region of interest" description="Disordered" evidence="5">
    <location>
        <begin position="194"/>
        <end position="286"/>
    </location>
</feature>
<dbReference type="AlphaFoldDB" id="A0A6A7G7T7"/>